<protein>
    <recommendedName>
        <fullName evidence="4">RBR-type E3 ubiquitin transferase</fullName>
        <ecNumber evidence="4">2.3.2.31</ecNumber>
    </recommendedName>
</protein>
<name>A0AAY5K6S9_ESOLU</name>
<dbReference type="GeneTree" id="ENSGT00940000157701"/>
<dbReference type="InterPro" id="IPR001841">
    <property type="entry name" value="Znf_RING"/>
</dbReference>
<comment type="pathway">
    <text evidence="3">Protein modification; protein ubiquitination.</text>
</comment>
<evidence type="ECO:0000256" key="1">
    <source>
        <dbReference type="ARBA" id="ARBA00001798"/>
    </source>
</evidence>
<evidence type="ECO:0000256" key="8">
    <source>
        <dbReference type="ARBA" id="ARBA00022737"/>
    </source>
</evidence>
<evidence type="ECO:0000256" key="2">
    <source>
        <dbReference type="ARBA" id="ARBA00004167"/>
    </source>
</evidence>
<feature type="domain" description="RING-type" evidence="17">
    <location>
        <begin position="23"/>
        <end position="69"/>
    </location>
</feature>
<dbReference type="Gene3D" id="3.30.40.10">
    <property type="entry name" value="Zinc/RING finger domain, C3HC4 (zinc finger)"/>
    <property type="match status" value="1"/>
</dbReference>
<keyword evidence="11" id="KW-0862">Zinc</keyword>
<comment type="subcellular location">
    <subcellularLocation>
        <location evidence="2">Membrane</location>
        <topology evidence="2">Single-pass membrane protein</topology>
    </subcellularLocation>
</comment>
<evidence type="ECO:0000256" key="7">
    <source>
        <dbReference type="ARBA" id="ARBA00022723"/>
    </source>
</evidence>
<dbReference type="CDD" id="cd16777">
    <property type="entry name" value="mRING-HC-C4C4_RBR_RNF144A"/>
    <property type="match status" value="1"/>
</dbReference>
<dbReference type="FunFam" id="3.30.40.10:FF:000051">
    <property type="entry name" value="RBR-type E3 ubiquitin transferase"/>
    <property type="match status" value="1"/>
</dbReference>
<proteinExistence type="inferred from homology"/>
<evidence type="ECO:0000256" key="16">
    <source>
        <dbReference type="SAM" id="MobiDB-lite"/>
    </source>
</evidence>
<keyword evidence="8" id="KW-0677">Repeat</keyword>
<dbReference type="EC" id="2.3.2.31" evidence="4"/>
<reference evidence="18" key="3">
    <citation type="submission" date="2025-09" db="UniProtKB">
        <authorList>
            <consortium name="Ensembl"/>
        </authorList>
    </citation>
    <scope>IDENTIFICATION</scope>
</reference>
<feature type="compositionally biased region" description="Basic and acidic residues" evidence="16">
    <location>
        <begin position="116"/>
        <end position="130"/>
    </location>
</feature>
<dbReference type="GO" id="GO:0061630">
    <property type="term" value="F:ubiquitin protein ligase activity"/>
    <property type="evidence" value="ECO:0007669"/>
    <property type="project" value="UniProtKB-EC"/>
</dbReference>
<dbReference type="PROSITE" id="PS50089">
    <property type="entry name" value="ZF_RING_2"/>
    <property type="match status" value="1"/>
</dbReference>
<dbReference type="GO" id="GO:0008270">
    <property type="term" value="F:zinc ion binding"/>
    <property type="evidence" value="ECO:0007669"/>
    <property type="project" value="UniProtKB-KW"/>
</dbReference>
<evidence type="ECO:0000256" key="6">
    <source>
        <dbReference type="ARBA" id="ARBA00022692"/>
    </source>
</evidence>
<evidence type="ECO:0000259" key="17">
    <source>
        <dbReference type="PROSITE" id="PS50089"/>
    </source>
</evidence>
<evidence type="ECO:0000256" key="10">
    <source>
        <dbReference type="ARBA" id="ARBA00022786"/>
    </source>
</evidence>
<evidence type="ECO:0000313" key="18">
    <source>
        <dbReference type="Ensembl" id="ENSELUP00000084708.1"/>
    </source>
</evidence>
<evidence type="ECO:0000256" key="5">
    <source>
        <dbReference type="ARBA" id="ARBA00022679"/>
    </source>
</evidence>
<accession>A0AAY5K6S9</accession>
<comment type="catalytic activity">
    <reaction evidence="1">
        <text>[E2 ubiquitin-conjugating enzyme]-S-ubiquitinyl-L-cysteine + [acceptor protein]-L-lysine = [E2 ubiquitin-conjugating enzyme]-L-cysteine + [acceptor protein]-N(6)-ubiquitinyl-L-lysine.</text>
        <dbReference type="EC" id="2.3.2.31"/>
    </reaction>
</comment>
<keyword evidence="19" id="KW-1185">Reference proteome</keyword>
<evidence type="ECO:0000256" key="11">
    <source>
        <dbReference type="ARBA" id="ARBA00022833"/>
    </source>
</evidence>
<dbReference type="AlphaFoldDB" id="A0AAY5K6S9"/>
<dbReference type="GO" id="GO:0031090">
    <property type="term" value="C:organelle membrane"/>
    <property type="evidence" value="ECO:0007669"/>
    <property type="project" value="UniProtKB-ARBA"/>
</dbReference>
<evidence type="ECO:0000256" key="4">
    <source>
        <dbReference type="ARBA" id="ARBA00012251"/>
    </source>
</evidence>
<reference evidence="18" key="2">
    <citation type="submission" date="2025-08" db="UniProtKB">
        <authorList>
            <consortium name="Ensembl"/>
        </authorList>
    </citation>
    <scope>IDENTIFICATION</scope>
</reference>
<evidence type="ECO:0000256" key="9">
    <source>
        <dbReference type="ARBA" id="ARBA00022771"/>
    </source>
</evidence>
<keyword evidence="12" id="KW-1133">Transmembrane helix</keyword>
<comment type="similarity">
    <text evidence="14">Belongs to the RBR family. RNF144 subfamily.</text>
</comment>
<keyword evidence="7" id="KW-0479">Metal-binding</keyword>
<gene>
    <name evidence="18" type="primary">RNF144A</name>
</gene>
<reference evidence="18 19" key="1">
    <citation type="submission" date="2020-02" db="EMBL/GenBank/DDBJ databases">
        <title>Esox lucius (northern pike) genome, fEsoLuc1, primary haplotype.</title>
        <authorList>
            <person name="Myers G."/>
            <person name="Karagic N."/>
            <person name="Meyer A."/>
            <person name="Pippel M."/>
            <person name="Reichard M."/>
            <person name="Winkler S."/>
            <person name="Tracey A."/>
            <person name="Sims Y."/>
            <person name="Howe K."/>
            <person name="Rhie A."/>
            <person name="Formenti G."/>
            <person name="Durbin R."/>
            <person name="Fedrigo O."/>
            <person name="Jarvis E.D."/>
        </authorList>
    </citation>
    <scope>NUCLEOTIDE SEQUENCE [LARGE SCALE GENOMIC DNA]</scope>
</reference>
<dbReference type="Proteomes" id="UP000265140">
    <property type="component" value="Chromosome 14"/>
</dbReference>
<feature type="compositionally biased region" description="Basic and acidic residues" evidence="16">
    <location>
        <begin position="172"/>
        <end position="184"/>
    </location>
</feature>
<evidence type="ECO:0000313" key="19">
    <source>
        <dbReference type="Proteomes" id="UP000265140"/>
    </source>
</evidence>
<dbReference type="SUPFAM" id="SSF57850">
    <property type="entry name" value="RING/U-box"/>
    <property type="match status" value="1"/>
</dbReference>
<dbReference type="GO" id="GO:0005737">
    <property type="term" value="C:cytoplasm"/>
    <property type="evidence" value="ECO:0007669"/>
    <property type="project" value="UniProtKB-ARBA"/>
</dbReference>
<sequence>MTSTPSARYHPTWDLSLDPLMSCKLCLGEFPLEQMTTISQCQCVFCSLCLKQYVELLIKEGLETAISCPDSACPKQGHLLENEIECMVSVETMQRYRRQQFERATTKILGNSARAEQGDSARAEQGDSARAEQGVSARAEQGVSARAEQGVSARAEQGVSARAEQGVSARAEQGDSARAEQGDSARAEQGDFINRGWTVNLAFWAVCYLLPCLFSDTVCLLPFQFLLQER</sequence>
<evidence type="ECO:0000256" key="3">
    <source>
        <dbReference type="ARBA" id="ARBA00004906"/>
    </source>
</evidence>
<evidence type="ECO:0000256" key="15">
    <source>
        <dbReference type="PROSITE-ProRule" id="PRU00175"/>
    </source>
</evidence>
<feature type="region of interest" description="Disordered" evidence="16">
    <location>
        <begin position="107"/>
        <end position="184"/>
    </location>
</feature>
<dbReference type="Ensembl" id="ENSELUT00000092943.1">
    <property type="protein sequence ID" value="ENSELUP00000084708.1"/>
    <property type="gene ID" value="ENSELUG00000033276.2"/>
</dbReference>
<keyword evidence="5" id="KW-0808">Transferase</keyword>
<evidence type="ECO:0000256" key="12">
    <source>
        <dbReference type="ARBA" id="ARBA00022989"/>
    </source>
</evidence>
<keyword evidence="6" id="KW-0812">Transmembrane</keyword>
<organism evidence="18 19">
    <name type="scientific">Esox lucius</name>
    <name type="common">Northern pike</name>
    <dbReference type="NCBI Taxonomy" id="8010"/>
    <lineage>
        <taxon>Eukaryota</taxon>
        <taxon>Metazoa</taxon>
        <taxon>Chordata</taxon>
        <taxon>Craniata</taxon>
        <taxon>Vertebrata</taxon>
        <taxon>Euteleostomi</taxon>
        <taxon>Actinopterygii</taxon>
        <taxon>Neopterygii</taxon>
        <taxon>Teleostei</taxon>
        <taxon>Protacanthopterygii</taxon>
        <taxon>Esociformes</taxon>
        <taxon>Esocidae</taxon>
        <taxon>Esox</taxon>
    </lineage>
</organism>
<keyword evidence="10" id="KW-0833">Ubl conjugation pathway</keyword>
<keyword evidence="9 15" id="KW-0863">Zinc-finger</keyword>
<evidence type="ECO:0000256" key="13">
    <source>
        <dbReference type="ARBA" id="ARBA00023136"/>
    </source>
</evidence>
<keyword evidence="13" id="KW-0472">Membrane</keyword>
<dbReference type="InterPro" id="IPR013083">
    <property type="entry name" value="Znf_RING/FYVE/PHD"/>
</dbReference>
<evidence type="ECO:0000256" key="14">
    <source>
        <dbReference type="ARBA" id="ARBA00038342"/>
    </source>
</evidence>